<dbReference type="PROSITE" id="PS50893">
    <property type="entry name" value="ABC_TRANSPORTER_2"/>
    <property type="match status" value="1"/>
</dbReference>
<dbReference type="GO" id="GO:0008234">
    <property type="term" value="F:cysteine-type peptidase activity"/>
    <property type="evidence" value="ECO:0007669"/>
    <property type="project" value="UniProtKB-KW"/>
</dbReference>
<proteinExistence type="predicted"/>
<organism evidence="15 16">
    <name type="scientific">Eubacterium ruminantium</name>
    <dbReference type="NCBI Taxonomy" id="42322"/>
    <lineage>
        <taxon>Bacteria</taxon>
        <taxon>Bacillati</taxon>
        <taxon>Bacillota</taxon>
        <taxon>Clostridia</taxon>
        <taxon>Eubacteriales</taxon>
        <taxon>Eubacteriaceae</taxon>
        <taxon>Eubacterium</taxon>
    </lineage>
</organism>
<dbReference type="FunFam" id="3.40.50.300:FF:000299">
    <property type="entry name" value="ABC transporter ATP-binding protein/permease"/>
    <property type="match status" value="1"/>
</dbReference>
<dbReference type="GO" id="GO:0043213">
    <property type="term" value="P:bacteriocin transport"/>
    <property type="evidence" value="ECO:0007669"/>
    <property type="project" value="UniProtKB-KW"/>
</dbReference>
<dbReference type="GO" id="GO:0140359">
    <property type="term" value="F:ABC-type transporter activity"/>
    <property type="evidence" value="ECO:0007669"/>
    <property type="project" value="InterPro"/>
</dbReference>
<dbReference type="InterPro" id="IPR039421">
    <property type="entry name" value="Type_1_exporter"/>
</dbReference>
<dbReference type="InterPro" id="IPR003439">
    <property type="entry name" value="ABC_transporter-like_ATP-bd"/>
</dbReference>
<dbReference type="InterPro" id="IPR017871">
    <property type="entry name" value="ABC_transporter-like_CS"/>
</dbReference>
<dbReference type="InterPro" id="IPR027417">
    <property type="entry name" value="P-loop_NTPase"/>
</dbReference>
<dbReference type="GO" id="GO:0005524">
    <property type="term" value="F:ATP binding"/>
    <property type="evidence" value="ECO:0007669"/>
    <property type="project" value="UniProtKB-KW"/>
</dbReference>
<dbReference type="GO" id="GO:0015031">
    <property type="term" value="P:protein transport"/>
    <property type="evidence" value="ECO:0007669"/>
    <property type="project" value="UniProtKB-KW"/>
</dbReference>
<evidence type="ECO:0000259" key="14">
    <source>
        <dbReference type="PROSITE" id="PS50929"/>
    </source>
</evidence>
<feature type="domain" description="ABC transporter" evidence="13">
    <location>
        <begin position="440"/>
        <end position="672"/>
    </location>
</feature>
<dbReference type="Pfam" id="PF00005">
    <property type="entry name" value="ABC_tran"/>
    <property type="match status" value="1"/>
</dbReference>
<evidence type="ECO:0000256" key="3">
    <source>
        <dbReference type="ARBA" id="ARBA00022475"/>
    </source>
</evidence>
<dbReference type="GO" id="GO:0016887">
    <property type="term" value="F:ATP hydrolysis activity"/>
    <property type="evidence" value="ECO:0007669"/>
    <property type="project" value="InterPro"/>
</dbReference>
<feature type="transmembrane region" description="Helical" evidence="12">
    <location>
        <begin position="236"/>
        <end position="258"/>
    </location>
</feature>
<dbReference type="Gene3D" id="3.90.70.10">
    <property type="entry name" value="Cysteine proteinases"/>
    <property type="match status" value="1"/>
</dbReference>
<evidence type="ECO:0000256" key="5">
    <source>
        <dbReference type="ARBA" id="ARBA00022741"/>
    </source>
</evidence>
<dbReference type="Pfam" id="PF00664">
    <property type="entry name" value="ABC_membrane"/>
    <property type="match status" value="1"/>
</dbReference>
<dbReference type="SUPFAM" id="SSF90123">
    <property type="entry name" value="ABC transporter transmembrane region"/>
    <property type="match status" value="1"/>
</dbReference>
<evidence type="ECO:0000256" key="9">
    <source>
        <dbReference type="ARBA" id="ARBA00022989"/>
    </source>
</evidence>
<keyword evidence="2" id="KW-0813">Transport</keyword>
<accession>A0A1T4N6T2</accession>
<dbReference type="InterPro" id="IPR011527">
    <property type="entry name" value="ABC1_TM_dom"/>
</dbReference>
<feature type="domain" description="ABC transmembrane type-1" evidence="14">
    <location>
        <begin position="129"/>
        <end position="409"/>
    </location>
</feature>
<dbReference type="PROSITE" id="PS00211">
    <property type="entry name" value="ABC_TRANSPORTER_1"/>
    <property type="match status" value="1"/>
</dbReference>
<sequence>MAEMRQIAEPGRDGLSSDKIKSVLRHYGMDTETYKVKSLKAFNMIELPVIAFWKEYHYICIESVDDKKVVIMDPSVGRMTIEREEFQRSFSNIIISARPNENFEKKKEGILGRLNLKTILPKNIKSMYIALAVISLMMMAINVALPFFTQILIDKGSGNPGLYKYLILSIAGLVTVTALTMYARAVISVKLTKKFSRHLISSAFKRVLDLPAKYFSVRAPGEIVYRLNSLTRIQDLFGVSIVQFFLDCLSMIAIMIYVLHISAILFLFEVFFVAALFFTLIKFQPKIMAATDKEIHEGSDAQSTQLDAIVSINSVKLGGYKDQYLEDWSKKYNKALDATGQRIHIQQAVINTILVVLQNFAPLVIFFAALFFKEKGILTFGQAVAIQSISSLLFVYVNSVFSAISEFSLVTRYIDIADDVLRYPAEVSGDKEAETPVGEITVENVSYSYDNNSIYAVKNLNLKVKAGETIAFVGRSGSGKTTIGKMLCSLFTPTEGRILFDGVDFKEYDLEKLRSQIGYIPQEAYLHNRSILENLKLGTTLSDEEIIRQCEEYDFMDFVKTLPMGYNTFISELGGNLSGGQRQRIFIAKILLQKPKVLVMDEATSSLDNISQKSIYNELNNLGCTKFIIAHRLETILNADRIILIEDGVMKESGTHKELIHNNRGAYYKLFNTEYSIEEKYGKSS</sequence>
<reference evidence="15 16" key="1">
    <citation type="submission" date="2017-02" db="EMBL/GenBank/DDBJ databases">
        <authorList>
            <person name="Peterson S.W."/>
        </authorList>
    </citation>
    <scope>NUCLEOTIDE SEQUENCE [LARGE SCALE GENOMIC DNA]</scope>
    <source>
        <strain evidence="15 16">ATCC 17233</strain>
    </source>
</reference>
<name>A0A1T4N6T2_9FIRM</name>
<feature type="transmembrane region" description="Helical" evidence="12">
    <location>
        <begin position="165"/>
        <end position="187"/>
    </location>
</feature>
<protein>
    <submittedName>
        <fullName evidence="15">ABC-type bacteriocin/lantibiotic exporter, contains an N-terminal double-glycine peptidase domain</fullName>
    </submittedName>
</protein>
<dbReference type="GO" id="GO:0005886">
    <property type="term" value="C:plasma membrane"/>
    <property type="evidence" value="ECO:0007669"/>
    <property type="project" value="UniProtKB-SubCell"/>
</dbReference>
<keyword evidence="5" id="KW-0547">Nucleotide-binding</keyword>
<dbReference type="InterPro" id="IPR036640">
    <property type="entry name" value="ABC1_TM_sf"/>
</dbReference>
<feature type="transmembrane region" description="Helical" evidence="12">
    <location>
        <begin position="127"/>
        <end position="153"/>
    </location>
</feature>
<evidence type="ECO:0000256" key="6">
    <source>
        <dbReference type="ARBA" id="ARBA00022807"/>
    </source>
</evidence>
<keyword evidence="9 12" id="KW-1133">Transmembrane helix</keyword>
<dbReference type="Pfam" id="PF03412">
    <property type="entry name" value="Peptidase_C39"/>
    <property type="match status" value="1"/>
</dbReference>
<evidence type="ECO:0000313" key="15">
    <source>
        <dbReference type="EMBL" id="SJZ74881.1"/>
    </source>
</evidence>
<dbReference type="PROSITE" id="PS50929">
    <property type="entry name" value="ABC_TM1F"/>
    <property type="match status" value="1"/>
</dbReference>
<keyword evidence="11" id="KW-0080">Bacteriocin transport</keyword>
<keyword evidence="4 12" id="KW-0812">Transmembrane</keyword>
<dbReference type="SUPFAM" id="SSF52540">
    <property type="entry name" value="P-loop containing nucleoside triphosphate hydrolases"/>
    <property type="match status" value="1"/>
</dbReference>
<dbReference type="EMBL" id="FUXA01000008">
    <property type="protein sequence ID" value="SJZ74881.1"/>
    <property type="molecule type" value="Genomic_DNA"/>
</dbReference>
<dbReference type="InterPro" id="IPR005074">
    <property type="entry name" value="Peptidase_C39"/>
</dbReference>
<evidence type="ECO:0000259" key="13">
    <source>
        <dbReference type="PROSITE" id="PS50893"/>
    </source>
</evidence>
<keyword evidence="6" id="KW-0788">Thiol protease</keyword>
<evidence type="ECO:0000313" key="16">
    <source>
        <dbReference type="Proteomes" id="UP000189857"/>
    </source>
</evidence>
<dbReference type="InterPro" id="IPR003593">
    <property type="entry name" value="AAA+_ATPase"/>
</dbReference>
<comment type="subcellular location">
    <subcellularLocation>
        <location evidence="1">Cell membrane</location>
        <topology evidence="1">Multi-pass membrane protein</topology>
    </subcellularLocation>
</comment>
<evidence type="ECO:0000256" key="1">
    <source>
        <dbReference type="ARBA" id="ARBA00004651"/>
    </source>
</evidence>
<keyword evidence="8" id="KW-0653">Protein transport</keyword>
<evidence type="ECO:0000256" key="11">
    <source>
        <dbReference type="ARBA" id="ARBA00043264"/>
    </source>
</evidence>
<feature type="transmembrane region" description="Helical" evidence="12">
    <location>
        <begin position="348"/>
        <end position="372"/>
    </location>
</feature>
<keyword evidence="10 12" id="KW-0472">Membrane</keyword>
<evidence type="ECO:0000256" key="4">
    <source>
        <dbReference type="ARBA" id="ARBA00022692"/>
    </source>
</evidence>
<keyword evidence="6" id="KW-0645">Protease</keyword>
<dbReference type="SMART" id="SM00382">
    <property type="entry name" value="AAA"/>
    <property type="match status" value="1"/>
</dbReference>
<evidence type="ECO:0000256" key="10">
    <source>
        <dbReference type="ARBA" id="ARBA00023136"/>
    </source>
</evidence>
<evidence type="ECO:0000256" key="8">
    <source>
        <dbReference type="ARBA" id="ARBA00022927"/>
    </source>
</evidence>
<dbReference type="PANTHER" id="PTHR24221">
    <property type="entry name" value="ATP-BINDING CASSETTE SUB-FAMILY B"/>
    <property type="match status" value="1"/>
</dbReference>
<dbReference type="Gene3D" id="3.40.50.300">
    <property type="entry name" value="P-loop containing nucleotide triphosphate hydrolases"/>
    <property type="match status" value="1"/>
</dbReference>
<keyword evidence="6" id="KW-0378">Hydrolase</keyword>
<dbReference type="PANTHER" id="PTHR24221:SF654">
    <property type="entry name" value="ATP-BINDING CASSETTE SUB-FAMILY B MEMBER 6"/>
    <property type="match status" value="1"/>
</dbReference>
<dbReference type="AlphaFoldDB" id="A0A1T4N6T2"/>
<evidence type="ECO:0000256" key="2">
    <source>
        <dbReference type="ARBA" id="ARBA00022448"/>
    </source>
</evidence>
<evidence type="ECO:0000256" key="7">
    <source>
        <dbReference type="ARBA" id="ARBA00022840"/>
    </source>
</evidence>
<keyword evidence="16" id="KW-1185">Reference proteome</keyword>
<dbReference type="GO" id="GO:0006508">
    <property type="term" value="P:proteolysis"/>
    <property type="evidence" value="ECO:0007669"/>
    <property type="project" value="InterPro"/>
</dbReference>
<gene>
    <name evidence="15" type="ORF">SAMN02745110_01500</name>
</gene>
<dbReference type="GO" id="GO:0034040">
    <property type="term" value="F:ATPase-coupled lipid transmembrane transporter activity"/>
    <property type="evidence" value="ECO:0007669"/>
    <property type="project" value="TreeGrafter"/>
</dbReference>
<evidence type="ECO:0000256" key="12">
    <source>
        <dbReference type="SAM" id="Phobius"/>
    </source>
</evidence>
<feature type="transmembrane region" description="Helical" evidence="12">
    <location>
        <begin position="264"/>
        <end position="283"/>
    </location>
</feature>
<dbReference type="Gene3D" id="1.20.1560.10">
    <property type="entry name" value="ABC transporter type 1, transmembrane domain"/>
    <property type="match status" value="1"/>
</dbReference>
<dbReference type="Proteomes" id="UP000189857">
    <property type="component" value="Unassembled WGS sequence"/>
</dbReference>
<keyword evidence="7" id="KW-0067">ATP-binding</keyword>
<keyword evidence="3" id="KW-1003">Cell membrane</keyword>